<name>A0A645BV42_9ZZZZ</name>
<sequence length="113" mass="12752">MGVLSVTDVSMKFHPRFVRSVIEGTKTSTLRRSLKGDIGDVFSVQDPFSKDYRFFMITGISVLDSIPFEKIYASEGFPHVGAFRDWVFSMGYEASPESPLYLHMFKALEGCPL</sequence>
<reference evidence="1" key="1">
    <citation type="submission" date="2019-08" db="EMBL/GenBank/DDBJ databases">
        <authorList>
            <person name="Kucharzyk K."/>
            <person name="Murdoch R.W."/>
            <person name="Higgins S."/>
            <person name="Loffler F."/>
        </authorList>
    </citation>
    <scope>NUCLEOTIDE SEQUENCE</scope>
</reference>
<evidence type="ECO:0000313" key="1">
    <source>
        <dbReference type="EMBL" id="MPM69299.1"/>
    </source>
</evidence>
<dbReference type="EMBL" id="VSSQ01022780">
    <property type="protein sequence ID" value="MPM69299.1"/>
    <property type="molecule type" value="Genomic_DNA"/>
</dbReference>
<organism evidence="1">
    <name type="scientific">bioreactor metagenome</name>
    <dbReference type="NCBI Taxonomy" id="1076179"/>
    <lineage>
        <taxon>unclassified sequences</taxon>
        <taxon>metagenomes</taxon>
        <taxon>ecological metagenomes</taxon>
    </lineage>
</organism>
<proteinExistence type="predicted"/>
<dbReference type="AlphaFoldDB" id="A0A645BV42"/>
<comment type="caution">
    <text evidence="1">The sequence shown here is derived from an EMBL/GenBank/DDBJ whole genome shotgun (WGS) entry which is preliminary data.</text>
</comment>
<accession>A0A645BV42</accession>
<gene>
    <name evidence="1" type="ORF">SDC9_116244</name>
</gene>
<protein>
    <submittedName>
        <fullName evidence="1">Uncharacterized protein</fullName>
    </submittedName>
</protein>